<feature type="transmembrane region" description="Helical" evidence="6">
    <location>
        <begin position="12"/>
        <end position="38"/>
    </location>
</feature>
<proteinExistence type="predicted"/>
<dbReference type="AlphaFoldDB" id="A0A163PW05"/>
<keyword evidence="5 6" id="KW-0472">Membrane</keyword>
<feature type="transmembrane region" description="Helical" evidence="6">
    <location>
        <begin position="213"/>
        <end position="233"/>
    </location>
</feature>
<feature type="transmembrane region" description="Helical" evidence="6">
    <location>
        <begin position="253"/>
        <end position="274"/>
    </location>
</feature>
<feature type="transmembrane region" description="Helical" evidence="6">
    <location>
        <begin position="152"/>
        <end position="171"/>
    </location>
</feature>
<feature type="transmembrane region" description="Helical" evidence="6">
    <location>
        <begin position="386"/>
        <end position="405"/>
    </location>
</feature>
<feature type="transmembrane region" description="Helical" evidence="6">
    <location>
        <begin position="119"/>
        <end position="140"/>
    </location>
</feature>
<keyword evidence="2" id="KW-1003">Cell membrane</keyword>
<dbReference type="Pfam" id="PF01943">
    <property type="entry name" value="Polysacc_synt"/>
    <property type="match status" value="1"/>
</dbReference>
<evidence type="ECO:0000256" key="4">
    <source>
        <dbReference type="ARBA" id="ARBA00022989"/>
    </source>
</evidence>
<dbReference type="OrthoDB" id="3249502at2"/>
<evidence type="ECO:0000313" key="7">
    <source>
        <dbReference type="EMBL" id="KZE64218.1"/>
    </source>
</evidence>
<dbReference type="PANTHER" id="PTHR30250:SF11">
    <property type="entry name" value="O-ANTIGEN TRANSPORTER-RELATED"/>
    <property type="match status" value="1"/>
</dbReference>
<dbReference type="EMBL" id="LRFC01000038">
    <property type="protein sequence ID" value="KZE64218.1"/>
    <property type="molecule type" value="Genomic_DNA"/>
</dbReference>
<feature type="transmembrane region" description="Helical" evidence="6">
    <location>
        <begin position="329"/>
        <end position="355"/>
    </location>
</feature>
<dbReference type="RefSeq" id="WP_066245361.1">
    <property type="nucleotide sequence ID" value="NZ_LRFC01000038.1"/>
</dbReference>
<protein>
    <submittedName>
        <fullName evidence="7">Uncharacterized protein</fullName>
    </submittedName>
</protein>
<organism evidence="7 8">
    <name type="scientific">Fictibacillus phosphorivorans</name>
    <dbReference type="NCBI Taxonomy" id="1221500"/>
    <lineage>
        <taxon>Bacteria</taxon>
        <taxon>Bacillati</taxon>
        <taxon>Bacillota</taxon>
        <taxon>Bacilli</taxon>
        <taxon>Bacillales</taxon>
        <taxon>Fictibacillaceae</taxon>
        <taxon>Fictibacillus</taxon>
    </lineage>
</organism>
<comment type="subcellular location">
    <subcellularLocation>
        <location evidence="1">Cell membrane</location>
        <topology evidence="1">Multi-pass membrane protein</topology>
    </subcellularLocation>
</comment>
<feature type="transmembrane region" description="Helical" evidence="6">
    <location>
        <begin position="446"/>
        <end position="465"/>
    </location>
</feature>
<keyword evidence="3 6" id="KW-0812">Transmembrane</keyword>
<reference evidence="8" key="1">
    <citation type="submission" date="2016-01" db="EMBL/GenBank/DDBJ databases">
        <title>Draft genome of Chromobacterium sp. F49.</title>
        <authorList>
            <person name="Hong K.W."/>
        </authorList>
    </citation>
    <scope>NUCLEOTIDE SEQUENCE [LARGE SCALE GENOMIC DNA]</scope>
    <source>
        <strain evidence="8">P7IIIA</strain>
    </source>
</reference>
<evidence type="ECO:0000256" key="1">
    <source>
        <dbReference type="ARBA" id="ARBA00004651"/>
    </source>
</evidence>
<evidence type="ECO:0000256" key="6">
    <source>
        <dbReference type="SAM" id="Phobius"/>
    </source>
</evidence>
<name>A0A163PW05_9BACL</name>
<feature type="transmembrane region" description="Helical" evidence="6">
    <location>
        <begin position="417"/>
        <end position="440"/>
    </location>
</feature>
<evidence type="ECO:0000256" key="3">
    <source>
        <dbReference type="ARBA" id="ARBA00022692"/>
    </source>
</evidence>
<feature type="transmembrane region" description="Helical" evidence="6">
    <location>
        <begin position="50"/>
        <end position="72"/>
    </location>
</feature>
<feature type="transmembrane region" description="Helical" evidence="6">
    <location>
        <begin position="294"/>
        <end position="317"/>
    </location>
</feature>
<gene>
    <name evidence="7" type="ORF">AWM68_14045</name>
</gene>
<dbReference type="InterPro" id="IPR002797">
    <property type="entry name" value="Polysacc_synth"/>
</dbReference>
<feature type="transmembrane region" description="Helical" evidence="6">
    <location>
        <begin position="183"/>
        <end position="201"/>
    </location>
</feature>
<evidence type="ECO:0000313" key="8">
    <source>
        <dbReference type="Proteomes" id="UP000076567"/>
    </source>
</evidence>
<dbReference type="PANTHER" id="PTHR30250">
    <property type="entry name" value="PST FAMILY PREDICTED COLANIC ACID TRANSPORTER"/>
    <property type="match status" value="1"/>
</dbReference>
<keyword evidence="4 6" id="KW-1133">Transmembrane helix</keyword>
<feature type="transmembrane region" description="Helical" evidence="6">
    <location>
        <begin position="92"/>
        <end position="113"/>
    </location>
</feature>
<dbReference type="GO" id="GO:0005886">
    <property type="term" value="C:plasma membrane"/>
    <property type="evidence" value="ECO:0007669"/>
    <property type="project" value="UniProtKB-SubCell"/>
</dbReference>
<dbReference type="Proteomes" id="UP000076567">
    <property type="component" value="Unassembled WGS sequence"/>
</dbReference>
<evidence type="ECO:0000256" key="5">
    <source>
        <dbReference type="ARBA" id="ARBA00023136"/>
    </source>
</evidence>
<accession>A0A163PW05</accession>
<feature type="transmembrane region" description="Helical" evidence="6">
    <location>
        <begin position="362"/>
        <end position="380"/>
    </location>
</feature>
<comment type="caution">
    <text evidence="7">The sequence shown here is derived from an EMBL/GenBank/DDBJ whole genome shotgun (WGS) entry which is preliminary data.</text>
</comment>
<sequence>MLAQLKRLGGDSLLYALMNVGTKLIAFLMLPIFTTYLGKEQMGVLENTDAFTSMLTFLVIFGTDSALAFYFFDTDKKELKISYVQTVLQFRLAISLLCLIGAIIGGEWVSVLVTGKSGYAFVVIAAMVTLVLESIITLVLTYYRYEFKVKKVVIYTVLRLGGAALFAYIFLKMWMEEVDVIYYGRNIAAGVIVVLLLPELFRLVRIKVDKQKLWAILKYAAPLVPASLAFWVIATSNRFFLTYFEGLGSAGIYGVAVKFATVITLLTSSVQMAWRPYTMSIKERPDAEKIFSKFSIIILVGGILGLLGIATFIPYIFKFMISDPEFYSASHYIALLSAGTFLNFYYLIISVGLFIKKETKYISVYFIAAAVISLVLNLVLIPLMSLWGAALAVVISYLFACIMIFRKSQQVYYIPLPVGKMVFLFTTGMIAMGTLVWVHIIELPVYYLTFPWLFFAATFGVSRVLKEIKS</sequence>
<evidence type="ECO:0000256" key="2">
    <source>
        <dbReference type="ARBA" id="ARBA00022475"/>
    </source>
</evidence>
<dbReference type="InterPro" id="IPR050833">
    <property type="entry name" value="Poly_Biosynth_Transport"/>
</dbReference>
<keyword evidence="8" id="KW-1185">Reference proteome</keyword>